<evidence type="ECO:0000256" key="1">
    <source>
        <dbReference type="ARBA" id="ARBA00022741"/>
    </source>
</evidence>
<dbReference type="GO" id="GO:0005524">
    <property type="term" value="F:ATP binding"/>
    <property type="evidence" value="ECO:0007669"/>
    <property type="project" value="UniProtKB-KW"/>
</dbReference>
<reference evidence="4 5" key="1">
    <citation type="submission" date="2016-10" db="EMBL/GenBank/DDBJ databases">
        <authorList>
            <person name="de Groot N.N."/>
        </authorList>
    </citation>
    <scope>NUCLEOTIDE SEQUENCE [LARGE SCALE GENOMIC DNA]</scope>
    <source>
        <strain evidence="4 5">OGL-20</strain>
    </source>
</reference>
<name>A0A1I0MB04_9EURY</name>
<organism evidence="4 5">
    <name type="scientific">Thermococcus thioreducens</name>
    <dbReference type="NCBI Taxonomy" id="277988"/>
    <lineage>
        <taxon>Archaea</taxon>
        <taxon>Methanobacteriati</taxon>
        <taxon>Methanobacteriota</taxon>
        <taxon>Thermococci</taxon>
        <taxon>Thermococcales</taxon>
        <taxon>Thermococcaceae</taxon>
        <taxon>Thermococcus</taxon>
    </lineage>
</organism>
<keyword evidence="2" id="KW-0067">ATP-binding</keyword>
<keyword evidence="4" id="KW-0969">Cilium</keyword>
<dbReference type="InterPro" id="IPR014774">
    <property type="entry name" value="KaiC-like_dom"/>
</dbReference>
<dbReference type="Gene3D" id="3.40.50.300">
    <property type="entry name" value="P-loop containing nucleotide triphosphate hydrolases"/>
    <property type="match status" value="1"/>
</dbReference>
<dbReference type="PANTHER" id="PTHR43637:SF3">
    <property type="entry name" value="FLAGELLA-RELATED PROTEIN H-RELATED"/>
    <property type="match status" value="1"/>
</dbReference>
<proteinExistence type="predicted"/>
<dbReference type="Proteomes" id="UP000182125">
    <property type="component" value="Unassembled WGS sequence"/>
</dbReference>
<dbReference type="Pfam" id="PF06745">
    <property type="entry name" value="ATPase"/>
    <property type="match status" value="1"/>
</dbReference>
<protein>
    <submittedName>
        <fullName evidence="4">Flagellar protein FlaH</fullName>
    </submittedName>
</protein>
<feature type="domain" description="KaiC-like" evidence="3">
    <location>
        <begin position="16"/>
        <end position="221"/>
    </location>
</feature>
<dbReference type="PANTHER" id="PTHR43637">
    <property type="entry name" value="UPF0273 PROTEIN TM_0370"/>
    <property type="match status" value="1"/>
</dbReference>
<evidence type="ECO:0000256" key="2">
    <source>
        <dbReference type="ARBA" id="ARBA00022840"/>
    </source>
</evidence>
<evidence type="ECO:0000313" key="5">
    <source>
        <dbReference type="Proteomes" id="UP000182125"/>
    </source>
</evidence>
<evidence type="ECO:0000259" key="3">
    <source>
        <dbReference type="Pfam" id="PF06745"/>
    </source>
</evidence>
<keyword evidence="1" id="KW-0547">Nucleotide-binding</keyword>
<sequence>MTMGSLLKIQIPNDELHRRLGGGIPAGSIVLIEGDRGTGKSIFSQRLLYGLLKNDHTGTYVSSQYTTPEFINQMESLGYSIIQELIKRRLMFVSLYPLLVGVSDRRKFLSRFVGEPRLWKSDVMIIDSLSALLPPELDMEEIRAFALHLKRLSSLGKVTIMTVNPSDIDPEFLKILEEASSLLIRLSVKVFGGDLKNSATIVKYNNAMGIFQKIIPFRVEPRVGFIVEIAAVV</sequence>
<accession>A0A1I0MB04</accession>
<dbReference type="InterPro" id="IPR027417">
    <property type="entry name" value="P-loop_NTPase"/>
</dbReference>
<dbReference type="EMBL" id="FOIW01000001">
    <property type="protein sequence ID" value="SEV84906.1"/>
    <property type="molecule type" value="Genomic_DNA"/>
</dbReference>
<dbReference type="NCBIfam" id="NF006320">
    <property type="entry name" value="PRK08533.1"/>
    <property type="match status" value="1"/>
</dbReference>
<keyword evidence="4" id="KW-0282">Flagellum</keyword>
<dbReference type="SUPFAM" id="SSF52540">
    <property type="entry name" value="P-loop containing nucleoside triphosphate hydrolases"/>
    <property type="match status" value="1"/>
</dbReference>
<dbReference type="AlphaFoldDB" id="A0A1I0MB04"/>
<gene>
    <name evidence="4" type="ORF">SAMN05216170_0366</name>
</gene>
<keyword evidence="4" id="KW-0966">Cell projection</keyword>
<evidence type="ECO:0000313" key="4">
    <source>
        <dbReference type="EMBL" id="SEV84906.1"/>
    </source>
</evidence>